<keyword evidence="2" id="KW-0472">Membrane</keyword>
<feature type="transmembrane region" description="Helical" evidence="2">
    <location>
        <begin position="116"/>
        <end position="137"/>
    </location>
</feature>
<dbReference type="OrthoDB" id="285957at2"/>
<reference evidence="3 4" key="1">
    <citation type="submission" date="2019-02" db="EMBL/GenBank/DDBJ databases">
        <title>Deep-cultivation of Planctomycetes and their phenomic and genomic characterization uncovers novel biology.</title>
        <authorList>
            <person name="Wiegand S."/>
            <person name="Jogler M."/>
            <person name="Boedeker C."/>
            <person name="Pinto D."/>
            <person name="Vollmers J."/>
            <person name="Rivas-Marin E."/>
            <person name="Kohn T."/>
            <person name="Peeters S.H."/>
            <person name="Heuer A."/>
            <person name="Rast P."/>
            <person name="Oberbeckmann S."/>
            <person name="Bunk B."/>
            <person name="Jeske O."/>
            <person name="Meyerdierks A."/>
            <person name="Storesund J.E."/>
            <person name="Kallscheuer N."/>
            <person name="Luecker S."/>
            <person name="Lage O.M."/>
            <person name="Pohl T."/>
            <person name="Merkel B.J."/>
            <person name="Hornburger P."/>
            <person name="Mueller R.-W."/>
            <person name="Bruemmer F."/>
            <person name="Labrenz M."/>
            <person name="Spormann A.M."/>
            <person name="Op den Camp H."/>
            <person name="Overmann J."/>
            <person name="Amann R."/>
            <person name="Jetten M.S.M."/>
            <person name="Mascher T."/>
            <person name="Medema M.H."/>
            <person name="Devos D.P."/>
            <person name="Kaster A.-K."/>
            <person name="Ovreas L."/>
            <person name="Rohde M."/>
            <person name="Galperin M.Y."/>
            <person name="Jogler C."/>
        </authorList>
    </citation>
    <scope>NUCLEOTIDE SEQUENCE [LARGE SCALE GENOMIC DNA]</scope>
    <source>
        <strain evidence="3 4">Mal4</strain>
    </source>
</reference>
<name>A0A517ZBP1_9PLAN</name>
<protein>
    <recommendedName>
        <fullName evidence="5">DUF2752 domain-containing protein</fullName>
    </recommendedName>
</protein>
<keyword evidence="2" id="KW-1133">Transmembrane helix</keyword>
<sequence length="176" mass="19225">MQSTERDKPLLRPQSDPGMTPAPSLKSKNSQFVEGYPLVRASRVLLLAWSLFLIAGFGLAFWLDPDPRGYGTHTRLGLPPCSLRILFGIPCPSCGGTTAFAHFVRGQWIAAVEANVAAFVLAVTCATMIPWCWYSAWRGRLWKVTDPSMALLSLLLVLAGVSAVQWLVWLIVPVAG</sequence>
<dbReference type="InterPro" id="IPR021215">
    <property type="entry name" value="DUF2752"/>
</dbReference>
<dbReference type="AlphaFoldDB" id="A0A517ZBP1"/>
<accession>A0A517ZBP1</accession>
<feature type="transmembrane region" description="Helical" evidence="2">
    <location>
        <begin position="149"/>
        <end position="172"/>
    </location>
</feature>
<feature type="compositionally biased region" description="Basic and acidic residues" evidence="1">
    <location>
        <begin position="1"/>
        <end position="10"/>
    </location>
</feature>
<dbReference type="Proteomes" id="UP000320496">
    <property type="component" value="Chromosome"/>
</dbReference>
<keyword evidence="2" id="KW-0812">Transmembrane</keyword>
<proteinExistence type="predicted"/>
<dbReference type="KEGG" id="mri:Mal4_42680"/>
<evidence type="ECO:0008006" key="5">
    <source>
        <dbReference type="Google" id="ProtNLM"/>
    </source>
</evidence>
<organism evidence="3 4">
    <name type="scientific">Maioricimonas rarisocia</name>
    <dbReference type="NCBI Taxonomy" id="2528026"/>
    <lineage>
        <taxon>Bacteria</taxon>
        <taxon>Pseudomonadati</taxon>
        <taxon>Planctomycetota</taxon>
        <taxon>Planctomycetia</taxon>
        <taxon>Planctomycetales</taxon>
        <taxon>Planctomycetaceae</taxon>
        <taxon>Maioricimonas</taxon>
    </lineage>
</organism>
<dbReference type="Pfam" id="PF10825">
    <property type="entry name" value="DUF2752"/>
    <property type="match status" value="1"/>
</dbReference>
<evidence type="ECO:0000313" key="4">
    <source>
        <dbReference type="Proteomes" id="UP000320496"/>
    </source>
</evidence>
<evidence type="ECO:0000256" key="2">
    <source>
        <dbReference type="SAM" id="Phobius"/>
    </source>
</evidence>
<feature type="region of interest" description="Disordered" evidence="1">
    <location>
        <begin position="1"/>
        <end position="26"/>
    </location>
</feature>
<dbReference type="EMBL" id="CP036275">
    <property type="protein sequence ID" value="QDU39914.1"/>
    <property type="molecule type" value="Genomic_DNA"/>
</dbReference>
<gene>
    <name evidence="3" type="ORF">Mal4_42680</name>
</gene>
<evidence type="ECO:0000313" key="3">
    <source>
        <dbReference type="EMBL" id="QDU39914.1"/>
    </source>
</evidence>
<feature type="transmembrane region" description="Helical" evidence="2">
    <location>
        <begin position="44"/>
        <end position="63"/>
    </location>
</feature>
<evidence type="ECO:0000256" key="1">
    <source>
        <dbReference type="SAM" id="MobiDB-lite"/>
    </source>
</evidence>
<keyword evidence="4" id="KW-1185">Reference proteome</keyword>